<dbReference type="Proteomes" id="UP000294614">
    <property type="component" value="Unassembled WGS sequence"/>
</dbReference>
<dbReference type="GO" id="GO:0009117">
    <property type="term" value="P:nucleotide metabolic process"/>
    <property type="evidence" value="ECO:0007669"/>
    <property type="project" value="TreeGrafter"/>
</dbReference>
<dbReference type="InterPro" id="IPR019808">
    <property type="entry name" value="Histidine_triad_CS"/>
</dbReference>
<dbReference type="Gene3D" id="3.30.428.10">
    <property type="entry name" value="HIT-like"/>
    <property type="match status" value="1"/>
</dbReference>
<dbReference type="OrthoDB" id="9784774at2"/>
<dbReference type="PROSITE" id="PS51084">
    <property type="entry name" value="HIT_2"/>
    <property type="match status" value="1"/>
</dbReference>
<dbReference type="InterPro" id="IPR039384">
    <property type="entry name" value="HINT"/>
</dbReference>
<dbReference type="PRINTS" id="PR00332">
    <property type="entry name" value="HISTRIAD"/>
</dbReference>
<keyword evidence="6" id="KW-1185">Reference proteome</keyword>
<gene>
    <name evidence="5" type="ORF">C8D98_0467</name>
</gene>
<evidence type="ECO:0000256" key="2">
    <source>
        <dbReference type="PIRSR" id="PIRSR601310-3"/>
    </source>
</evidence>
<feature type="short sequence motif" description="Histidine triad motif" evidence="2 3">
    <location>
        <begin position="96"/>
        <end position="100"/>
    </location>
</feature>
<protein>
    <submittedName>
        <fullName evidence="5">Histidine triad (HIT) family protein</fullName>
    </submittedName>
</protein>
<evidence type="ECO:0000259" key="4">
    <source>
        <dbReference type="PROSITE" id="PS51084"/>
    </source>
</evidence>
<dbReference type="PANTHER" id="PTHR46648:SF1">
    <property type="entry name" value="ADENOSINE 5'-MONOPHOSPHORAMIDASE HNT1"/>
    <property type="match status" value="1"/>
</dbReference>
<evidence type="ECO:0000256" key="3">
    <source>
        <dbReference type="PROSITE-ProRule" id="PRU00464"/>
    </source>
</evidence>
<dbReference type="InterPro" id="IPR011146">
    <property type="entry name" value="HIT-like"/>
</dbReference>
<evidence type="ECO:0000313" key="5">
    <source>
        <dbReference type="EMBL" id="TCK61959.1"/>
    </source>
</evidence>
<evidence type="ECO:0000256" key="1">
    <source>
        <dbReference type="PIRSR" id="PIRSR601310-1"/>
    </source>
</evidence>
<dbReference type="CDD" id="cd01277">
    <property type="entry name" value="HINT_subgroup"/>
    <property type="match status" value="1"/>
</dbReference>
<dbReference type="AlphaFoldDB" id="A0A4R1KF80"/>
<dbReference type="InterPro" id="IPR001310">
    <property type="entry name" value="Histidine_triad_HIT"/>
</dbReference>
<comment type="caution">
    <text evidence="5">The sequence shown here is derived from an EMBL/GenBank/DDBJ whole genome shotgun (WGS) entry which is preliminary data.</text>
</comment>
<dbReference type="PANTHER" id="PTHR46648">
    <property type="entry name" value="HIT FAMILY PROTEIN 1"/>
    <property type="match status" value="1"/>
</dbReference>
<dbReference type="PROSITE" id="PS00892">
    <property type="entry name" value="HIT_1"/>
    <property type="match status" value="1"/>
</dbReference>
<dbReference type="InterPro" id="IPR036265">
    <property type="entry name" value="HIT-like_sf"/>
</dbReference>
<dbReference type="RefSeq" id="WP_132871654.1">
    <property type="nucleotide sequence ID" value="NZ_JAJUHT010000002.1"/>
</dbReference>
<organism evidence="5 6">
    <name type="scientific">Seleniivibrio woodruffii</name>
    <dbReference type="NCBI Taxonomy" id="1078050"/>
    <lineage>
        <taxon>Bacteria</taxon>
        <taxon>Pseudomonadati</taxon>
        <taxon>Deferribacterota</taxon>
        <taxon>Deferribacteres</taxon>
        <taxon>Deferribacterales</taxon>
        <taxon>Geovibrionaceae</taxon>
        <taxon>Seleniivibrio</taxon>
    </lineage>
</organism>
<dbReference type="GO" id="GO:0003824">
    <property type="term" value="F:catalytic activity"/>
    <property type="evidence" value="ECO:0007669"/>
    <property type="project" value="InterPro"/>
</dbReference>
<accession>A0A4R1KF80</accession>
<reference evidence="5 6" key="1">
    <citation type="submission" date="2019-03" db="EMBL/GenBank/DDBJ databases">
        <title>Genomic Encyclopedia of Type Strains, Phase IV (KMG-IV): sequencing the most valuable type-strain genomes for metagenomic binning, comparative biology and taxonomic classification.</title>
        <authorList>
            <person name="Goeker M."/>
        </authorList>
    </citation>
    <scope>NUCLEOTIDE SEQUENCE [LARGE SCALE GENOMIC DNA]</scope>
    <source>
        <strain evidence="5 6">DSM 24984</strain>
    </source>
</reference>
<dbReference type="SUPFAM" id="SSF54197">
    <property type="entry name" value="HIT-like"/>
    <property type="match status" value="1"/>
</dbReference>
<sequence>MDCIFCKIISGEIPCSKIYEDDLFIAFLDIRPIRKGHTLIVPKRHFESLFDTPVEESAAIYAVTAKVAAAVREATKSTGINIIQNNGADAGQEVFHSHIHIIPRSHDDGLKFERQHDEYSGFEEMGKLAHRIHSLTE</sequence>
<feature type="domain" description="HIT" evidence="4">
    <location>
        <begin position="4"/>
        <end position="111"/>
    </location>
</feature>
<proteinExistence type="predicted"/>
<dbReference type="Pfam" id="PF01230">
    <property type="entry name" value="HIT"/>
    <property type="match status" value="1"/>
</dbReference>
<name>A0A4R1KF80_9BACT</name>
<evidence type="ECO:0000313" key="6">
    <source>
        <dbReference type="Proteomes" id="UP000294614"/>
    </source>
</evidence>
<dbReference type="EMBL" id="SMGG01000003">
    <property type="protein sequence ID" value="TCK61959.1"/>
    <property type="molecule type" value="Genomic_DNA"/>
</dbReference>
<feature type="active site" description="Tele-AMP-histidine intermediate" evidence="1">
    <location>
        <position position="98"/>
    </location>
</feature>